<dbReference type="InterPro" id="IPR004968">
    <property type="entry name" value="DNA_primase/NTPase_C"/>
</dbReference>
<feature type="non-terminal residue" evidence="2">
    <location>
        <position position="170"/>
    </location>
</feature>
<organism evidence="2">
    <name type="scientific">human gut metagenome</name>
    <dbReference type="NCBI Taxonomy" id="408170"/>
    <lineage>
        <taxon>unclassified sequences</taxon>
        <taxon>metagenomes</taxon>
        <taxon>organismal metagenomes</taxon>
    </lineage>
</organism>
<accession>K1TQ16</accession>
<evidence type="ECO:0000313" key="2">
    <source>
        <dbReference type="EMBL" id="EKC71803.1"/>
    </source>
</evidence>
<sequence>GEDTLIYEKKGQDAIHFHSYAKLLFSTNEMPQNLEDKSDAFYRRLLILDMNRVVKSGEKDLHLKEKVQAESDYAIHMAMIALKNLYEQGKFTESEHSKECVREVQRTSDSICAFIDESLVRAKGKRLKRSEVFHMYEEYCKENGRQGHGKSNFFRNMTDKGFLLKQYNGE</sequence>
<dbReference type="Gene3D" id="3.40.50.300">
    <property type="entry name" value="P-loop containing nucleotide triphosphate hydrolases"/>
    <property type="match status" value="1"/>
</dbReference>
<reference evidence="2" key="1">
    <citation type="journal article" date="2013" name="Environ. Microbiol.">
        <title>Microbiota from the distal guts of lean and obese adolescents exhibit partial functional redundancy besides clear differences in community structure.</title>
        <authorList>
            <person name="Ferrer M."/>
            <person name="Ruiz A."/>
            <person name="Lanza F."/>
            <person name="Haange S.B."/>
            <person name="Oberbach A."/>
            <person name="Till H."/>
            <person name="Bargiela R."/>
            <person name="Campoy C."/>
            <person name="Segura M.T."/>
            <person name="Richter M."/>
            <person name="von Bergen M."/>
            <person name="Seifert J."/>
            <person name="Suarez A."/>
        </authorList>
    </citation>
    <scope>NUCLEOTIDE SEQUENCE</scope>
</reference>
<proteinExistence type="predicted"/>
<name>K1TQ16_9ZZZZ</name>
<dbReference type="AlphaFoldDB" id="K1TQ16"/>
<gene>
    <name evidence="2" type="ORF">OBE_03210</name>
</gene>
<dbReference type="Pfam" id="PF03288">
    <property type="entry name" value="Pox_D5"/>
    <property type="match status" value="1"/>
</dbReference>
<dbReference type="InterPro" id="IPR027417">
    <property type="entry name" value="P-loop_NTPase"/>
</dbReference>
<dbReference type="EMBL" id="AJWZ01002132">
    <property type="protein sequence ID" value="EKC71803.1"/>
    <property type="molecule type" value="Genomic_DNA"/>
</dbReference>
<evidence type="ECO:0000259" key="1">
    <source>
        <dbReference type="Pfam" id="PF03288"/>
    </source>
</evidence>
<protein>
    <submittedName>
        <fullName evidence="2">Phage/plasmid primase, P4 family domain protein</fullName>
    </submittedName>
</protein>
<feature type="non-terminal residue" evidence="2">
    <location>
        <position position="1"/>
    </location>
</feature>
<comment type="caution">
    <text evidence="2">The sequence shown here is derived from an EMBL/GenBank/DDBJ whole genome shotgun (WGS) entry which is preliminary data.</text>
</comment>
<feature type="domain" description="DNA primase/nucleoside triphosphatase C-terminal" evidence="1">
    <location>
        <begin position="106"/>
        <end position="154"/>
    </location>
</feature>